<dbReference type="SUPFAM" id="SSF52540">
    <property type="entry name" value="P-loop containing nucleoside triphosphate hydrolases"/>
    <property type="match status" value="1"/>
</dbReference>
<reference evidence="2" key="1">
    <citation type="journal article" date="2019" name="Int. J. Syst. Evol. Microbiol.">
        <title>The Global Catalogue of Microorganisms (GCM) 10K type strain sequencing project: providing services to taxonomists for standard genome sequencing and annotation.</title>
        <authorList>
            <consortium name="The Broad Institute Genomics Platform"/>
            <consortium name="The Broad Institute Genome Sequencing Center for Infectious Disease"/>
            <person name="Wu L."/>
            <person name="Ma J."/>
        </authorList>
    </citation>
    <scope>NUCLEOTIDE SEQUENCE [LARGE SCALE GENOMIC DNA]</scope>
    <source>
        <strain evidence="2">CGMCC 1.15288</strain>
    </source>
</reference>
<dbReference type="InterPro" id="IPR027417">
    <property type="entry name" value="P-loop_NTPase"/>
</dbReference>
<evidence type="ECO:0000313" key="2">
    <source>
        <dbReference type="Proteomes" id="UP000600214"/>
    </source>
</evidence>
<keyword evidence="2" id="KW-1185">Reference proteome</keyword>
<sequence length="234" mass="25807">MKKQVVFIAQSKGGVGKSFITWFIARNKKDSQAAFIDLDKSTRTSDRLKSIVGEKRVLELSIIDGNLKLDREGFINIFEKISKAKTDEWFVDLGAPESDELRSFFANDVPAEELKEMLEELGIDLKIFVVLAGEDAFHASVNFYKELTKLTGDNINVIAVKNEGTFGSLESQEHGDALLSELGIDFVKVGKMPVGNSANEIISLMSGTTTEEKLTLAGKRSLRKVTDAVSEVLL</sequence>
<evidence type="ECO:0000313" key="1">
    <source>
        <dbReference type="EMBL" id="GGH55809.1"/>
    </source>
</evidence>
<protein>
    <recommendedName>
        <fullName evidence="3">CobQ/CobB/MinD/ParA nucleotide binding domain-containing protein</fullName>
    </recommendedName>
</protein>
<dbReference type="RefSeq" id="WP_188939375.1">
    <property type="nucleotide sequence ID" value="NZ_BMIA01000009.1"/>
</dbReference>
<organism evidence="1 2">
    <name type="scientific">Dyadobacter endophyticus</name>
    <dbReference type="NCBI Taxonomy" id="1749036"/>
    <lineage>
        <taxon>Bacteria</taxon>
        <taxon>Pseudomonadati</taxon>
        <taxon>Bacteroidota</taxon>
        <taxon>Cytophagia</taxon>
        <taxon>Cytophagales</taxon>
        <taxon>Spirosomataceae</taxon>
        <taxon>Dyadobacter</taxon>
    </lineage>
</organism>
<gene>
    <name evidence="1" type="ORF">GCM10007423_63770</name>
</gene>
<dbReference type="EMBL" id="BMIA01000009">
    <property type="protein sequence ID" value="GGH55809.1"/>
    <property type="molecule type" value="Genomic_DNA"/>
</dbReference>
<dbReference type="Gene3D" id="3.40.50.300">
    <property type="entry name" value="P-loop containing nucleotide triphosphate hydrolases"/>
    <property type="match status" value="1"/>
</dbReference>
<evidence type="ECO:0008006" key="3">
    <source>
        <dbReference type="Google" id="ProtNLM"/>
    </source>
</evidence>
<proteinExistence type="predicted"/>
<dbReference type="Proteomes" id="UP000600214">
    <property type="component" value="Unassembled WGS sequence"/>
</dbReference>
<name>A0ABQ1ZDK9_9BACT</name>
<comment type="caution">
    <text evidence="1">The sequence shown here is derived from an EMBL/GenBank/DDBJ whole genome shotgun (WGS) entry which is preliminary data.</text>
</comment>
<accession>A0ABQ1ZDK9</accession>